<feature type="transmembrane region" description="Helical" evidence="6">
    <location>
        <begin position="196"/>
        <end position="217"/>
    </location>
</feature>
<dbReference type="EMBL" id="DRUZ01000124">
    <property type="protein sequence ID" value="HHS02925.1"/>
    <property type="molecule type" value="Genomic_DNA"/>
</dbReference>
<accession>A0A7C5V717</accession>
<keyword evidence="2" id="KW-1003">Cell membrane</keyword>
<evidence type="ECO:0000256" key="4">
    <source>
        <dbReference type="ARBA" id="ARBA00022989"/>
    </source>
</evidence>
<feature type="transmembrane region" description="Helical" evidence="6">
    <location>
        <begin position="59"/>
        <end position="80"/>
    </location>
</feature>
<evidence type="ECO:0000256" key="5">
    <source>
        <dbReference type="ARBA" id="ARBA00023136"/>
    </source>
</evidence>
<sequence>MKKRLLVYSAFIIVLYLIITLLMKIGIIDDYIKLNLFLIMLNIILAVSLNLINGITGQFSLGHAGFMAIGAYTTAVLTTLEKPVPFYLTVLIGGILAMICGLIIGLPVLRLRGDYLAIATLGFGEIIRVIIQNIDYLGGASGISDIPQGIDWTGYFVITVLSVVVILNIINSSFGRAMIAIREDEIAAEAMGINTTLYKVLAFMIGAFFAGVAGSIYSGSFGFIQPDMFNFFKSIDILVIVVLGGLGSISGSIISAIVLTIISALLQDYPAVRMVLYSLILIIIMLFRPQGLMGTKEIRLSKLIPIGGEKNA</sequence>
<dbReference type="AlphaFoldDB" id="A0A7C5V717"/>
<dbReference type="PANTHER" id="PTHR30482">
    <property type="entry name" value="HIGH-AFFINITY BRANCHED-CHAIN AMINO ACID TRANSPORT SYSTEM PERMEASE"/>
    <property type="match status" value="1"/>
</dbReference>
<evidence type="ECO:0000256" key="3">
    <source>
        <dbReference type="ARBA" id="ARBA00022692"/>
    </source>
</evidence>
<feature type="transmembrane region" description="Helical" evidence="6">
    <location>
        <begin position="274"/>
        <end position="293"/>
    </location>
</feature>
<feature type="transmembrane region" description="Helical" evidence="6">
    <location>
        <begin position="34"/>
        <end position="52"/>
    </location>
</feature>
<dbReference type="InterPro" id="IPR043428">
    <property type="entry name" value="LivM-like"/>
</dbReference>
<evidence type="ECO:0000313" key="7">
    <source>
        <dbReference type="EMBL" id="HHS02925.1"/>
    </source>
</evidence>
<dbReference type="CDD" id="cd06581">
    <property type="entry name" value="TM_PBP1_LivM_like"/>
    <property type="match status" value="1"/>
</dbReference>
<dbReference type="InterPro" id="IPR001851">
    <property type="entry name" value="ABC_transp_permease"/>
</dbReference>
<keyword evidence="5 6" id="KW-0472">Membrane</keyword>
<feature type="transmembrane region" description="Helical" evidence="6">
    <location>
        <begin position="237"/>
        <end position="262"/>
    </location>
</feature>
<comment type="subcellular location">
    <subcellularLocation>
        <location evidence="1">Cell membrane</location>
        <topology evidence="1">Multi-pass membrane protein</topology>
    </subcellularLocation>
</comment>
<feature type="transmembrane region" description="Helical" evidence="6">
    <location>
        <begin position="86"/>
        <end position="108"/>
    </location>
</feature>
<gene>
    <name evidence="7" type="ORF">ENL71_10785</name>
</gene>
<protein>
    <submittedName>
        <fullName evidence="7">Branched-chain amino acid ABC transporter permease</fullName>
    </submittedName>
</protein>
<evidence type="ECO:0000256" key="2">
    <source>
        <dbReference type="ARBA" id="ARBA00022475"/>
    </source>
</evidence>
<dbReference type="Pfam" id="PF02653">
    <property type="entry name" value="BPD_transp_2"/>
    <property type="match status" value="1"/>
</dbReference>
<name>A0A7C5V717_9FIRM</name>
<dbReference type="GO" id="GO:0005886">
    <property type="term" value="C:plasma membrane"/>
    <property type="evidence" value="ECO:0007669"/>
    <property type="project" value="UniProtKB-SubCell"/>
</dbReference>
<feature type="transmembrane region" description="Helical" evidence="6">
    <location>
        <begin position="115"/>
        <end position="134"/>
    </location>
</feature>
<keyword evidence="3 6" id="KW-0812">Transmembrane</keyword>
<proteinExistence type="predicted"/>
<dbReference type="PANTHER" id="PTHR30482:SF10">
    <property type="entry name" value="HIGH-AFFINITY BRANCHED-CHAIN AMINO ACID TRANSPORT PROTEIN BRAE"/>
    <property type="match status" value="1"/>
</dbReference>
<evidence type="ECO:0000256" key="1">
    <source>
        <dbReference type="ARBA" id="ARBA00004651"/>
    </source>
</evidence>
<organism evidence="7">
    <name type="scientific">Caldicellulosiruptor owensensis</name>
    <dbReference type="NCBI Taxonomy" id="55205"/>
    <lineage>
        <taxon>Bacteria</taxon>
        <taxon>Bacillati</taxon>
        <taxon>Bacillota</taxon>
        <taxon>Bacillota incertae sedis</taxon>
        <taxon>Caldicellulosiruptorales</taxon>
        <taxon>Caldicellulosiruptoraceae</taxon>
        <taxon>Caldicellulosiruptor</taxon>
    </lineage>
</organism>
<feature type="transmembrane region" description="Helical" evidence="6">
    <location>
        <begin position="154"/>
        <end position="175"/>
    </location>
</feature>
<dbReference type="GO" id="GO:0015658">
    <property type="term" value="F:branched-chain amino acid transmembrane transporter activity"/>
    <property type="evidence" value="ECO:0007669"/>
    <property type="project" value="InterPro"/>
</dbReference>
<keyword evidence="4 6" id="KW-1133">Transmembrane helix</keyword>
<reference evidence="7" key="1">
    <citation type="journal article" date="2020" name="mSystems">
        <title>Genome- and Community-Level Interaction Insights into Carbon Utilization and Element Cycling Functions of Hydrothermarchaeota in Hydrothermal Sediment.</title>
        <authorList>
            <person name="Zhou Z."/>
            <person name="Liu Y."/>
            <person name="Xu W."/>
            <person name="Pan J."/>
            <person name="Luo Z.H."/>
            <person name="Li M."/>
        </authorList>
    </citation>
    <scope>NUCLEOTIDE SEQUENCE [LARGE SCALE GENOMIC DNA]</scope>
    <source>
        <strain evidence="7">SpSt-102</strain>
    </source>
</reference>
<comment type="caution">
    <text evidence="7">The sequence shown here is derived from an EMBL/GenBank/DDBJ whole genome shotgun (WGS) entry which is preliminary data.</text>
</comment>
<feature type="transmembrane region" description="Helical" evidence="6">
    <location>
        <begin position="5"/>
        <end position="28"/>
    </location>
</feature>
<evidence type="ECO:0000256" key="6">
    <source>
        <dbReference type="SAM" id="Phobius"/>
    </source>
</evidence>